<dbReference type="KEGG" id="tau:Tola_1857"/>
<feature type="transmembrane region" description="Helical" evidence="5">
    <location>
        <begin position="92"/>
        <end position="114"/>
    </location>
</feature>
<evidence type="ECO:0000256" key="3">
    <source>
        <dbReference type="ARBA" id="ARBA00022989"/>
    </source>
</evidence>
<keyword evidence="4 5" id="KW-0472">Membrane</keyword>
<feature type="transmembrane region" description="Helical" evidence="5">
    <location>
        <begin position="346"/>
        <end position="370"/>
    </location>
</feature>
<evidence type="ECO:0000256" key="1">
    <source>
        <dbReference type="ARBA" id="ARBA00004141"/>
    </source>
</evidence>
<keyword evidence="2 5" id="KW-0812">Transmembrane</keyword>
<evidence type="ECO:0000313" key="6">
    <source>
        <dbReference type="EMBL" id="ACQ93464.1"/>
    </source>
</evidence>
<keyword evidence="3 5" id="KW-1133">Transmembrane helix</keyword>
<dbReference type="GO" id="GO:0005384">
    <property type="term" value="F:manganese ion transmembrane transporter activity"/>
    <property type="evidence" value="ECO:0007669"/>
    <property type="project" value="TreeGrafter"/>
</dbReference>
<dbReference type="GO" id="GO:0034755">
    <property type="term" value="P:iron ion transmembrane transport"/>
    <property type="evidence" value="ECO:0007669"/>
    <property type="project" value="TreeGrafter"/>
</dbReference>
<dbReference type="Proteomes" id="UP000009073">
    <property type="component" value="Chromosome"/>
</dbReference>
<proteinExistence type="predicted"/>
<feature type="transmembrane region" description="Helical" evidence="5">
    <location>
        <begin position="323"/>
        <end position="340"/>
    </location>
</feature>
<evidence type="ECO:0008006" key="8">
    <source>
        <dbReference type="Google" id="ProtNLM"/>
    </source>
</evidence>
<feature type="transmembrane region" description="Helical" evidence="5">
    <location>
        <begin position="49"/>
        <end position="71"/>
    </location>
</feature>
<feature type="transmembrane region" description="Helical" evidence="5">
    <location>
        <begin position="198"/>
        <end position="217"/>
    </location>
</feature>
<dbReference type="RefSeq" id="WP_015878935.1">
    <property type="nucleotide sequence ID" value="NC_012691.1"/>
</dbReference>
<dbReference type="HOGENOM" id="CLU_055818_0_0_6"/>
<gene>
    <name evidence="6" type="ordered locus">Tola_1857</name>
</gene>
<evidence type="ECO:0000313" key="7">
    <source>
        <dbReference type="Proteomes" id="UP000009073"/>
    </source>
</evidence>
<sequence length="412" mass="42959">MMEPTNEAVMDNSLVITRPKISWSILLGAAFLMATSAIGPGFLTQTTVFTAQLGASFGFAILISILLDIGAQLNIWRVIAVSEKRGQDVANLVLPGLGTVVAIFILMGGLAFNIGNVAGAGLGLNVMLGIDPVTGAIISAAIAVGIFLSKEAGMAMDRFAQIAGVVMVVLTCYVAFSAGAPVGEAVQKTFMPEQIDTMAIITLVGGTVGGYITFAGGHRLLDAGISGQKALGQVTRSAVSGILITSVMRVVLFLAVLGVVYKGLTIDAANPPASVFQLAAGNVGYKIFGIVMWGAALTSVIGAAYTSVSFMRSFSPFIERNQKWIIIGFIIFSTLVFALVGKPVKILVLVGAVNGLILPLALIPMLIAAYKKSIVGDYKHPVWMAVFGGFVALLMSGMGIYTLFISIPKLFA</sequence>
<dbReference type="eggNOG" id="COG1914">
    <property type="taxonomic scope" value="Bacteria"/>
</dbReference>
<feature type="transmembrane region" description="Helical" evidence="5">
    <location>
        <begin position="238"/>
        <end position="261"/>
    </location>
</feature>
<accession>C4LFU7</accession>
<keyword evidence="7" id="KW-1185">Reference proteome</keyword>
<feature type="transmembrane region" description="Helical" evidence="5">
    <location>
        <begin position="126"/>
        <end position="147"/>
    </location>
</feature>
<reference evidence="6 7" key="2">
    <citation type="journal article" date="2011" name="Stand. Genomic Sci.">
        <title>Complete genome sequence of Tolumonas auensis type strain (TA 4).</title>
        <authorList>
            <person name="Chertkov O."/>
            <person name="Copeland A."/>
            <person name="Lucas S."/>
            <person name="Lapidus A."/>
            <person name="Berry K.W."/>
            <person name="Detter J.C."/>
            <person name="Del Rio T.G."/>
            <person name="Hammon N."/>
            <person name="Dalin E."/>
            <person name="Tice H."/>
            <person name="Pitluck S."/>
            <person name="Richardson P."/>
            <person name="Bruce D."/>
            <person name="Goodwin L."/>
            <person name="Han C."/>
            <person name="Tapia R."/>
            <person name="Saunders E."/>
            <person name="Schmutz J."/>
            <person name="Brettin T."/>
            <person name="Larimer F."/>
            <person name="Land M."/>
            <person name="Hauser L."/>
            <person name="Spring S."/>
            <person name="Rohde M."/>
            <person name="Kyrpides N.C."/>
            <person name="Ivanova N."/>
            <person name="Goker M."/>
            <person name="Beller H.R."/>
            <person name="Klenk H.P."/>
            <person name="Woyke T."/>
        </authorList>
    </citation>
    <scope>NUCLEOTIDE SEQUENCE [LARGE SCALE GENOMIC DNA]</scope>
    <source>
        <strain evidence="7">DSM 9187 / TA4</strain>
    </source>
</reference>
<dbReference type="GO" id="GO:0005886">
    <property type="term" value="C:plasma membrane"/>
    <property type="evidence" value="ECO:0007669"/>
    <property type="project" value="TreeGrafter"/>
</dbReference>
<dbReference type="PANTHER" id="PTHR11706:SF2">
    <property type="entry name" value="TRANSPORTER PROTEIN"/>
    <property type="match status" value="1"/>
</dbReference>
<evidence type="ECO:0000256" key="4">
    <source>
        <dbReference type="ARBA" id="ARBA00023136"/>
    </source>
</evidence>
<dbReference type="STRING" id="595494.Tola_1857"/>
<organism evidence="6 7">
    <name type="scientific">Tolumonas auensis (strain DSM 9187 / NBRC 110442 / TA 4)</name>
    <dbReference type="NCBI Taxonomy" id="595494"/>
    <lineage>
        <taxon>Bacteria</taxon>
        <taxon>Pseudomonadati</taxon>
        <taxon>Pseudomonadota</taxon>
        <taxon>Gammaproteobacteria</taxon>
        <taxon>Aeromonadales</taxon>
        <taxon>Aeromonadaceae</taxon>
        <taxon>Tolumonas</taxon>
    </lineage>
</organism>
<reference evidence="7" key="1">
    <citation type="submission" date="2009-05" db="EMBL/GenBank/DDBJ databases">
        <title>Complete sequence of Tolumonas auensis DSM 9187.</title>
        <authorList>
            <consortium name="US DOE Joint Genome Institute"/>
            <person name="Lucas S."/>
            <person name="Copeland A."/>
            <person name="Lapidus A."/>
            <person name="Glavina del Rio T."/>
            <person name="Tice H."/>
            <person name="Bruce D."/>
            <person name="Goodwin L."/>
            <person name="Pitluck S."/>
            <person name="Chertkov O."/>
            <person name="Brettin T."/>
            <person name="Detter J.C."/>
            <person name="Han C."/>
            <person name="Larimer F."/>
            <person name="Land M."/>
            <person name="Hauser L."/>
            <person name="Kyrpides N."/>
            <person name="Mikhailova N."/>
            <person name="Spring S."/>
            <person name="Beller H."/>
        </authorList>
    </citation>
    <scope>NUCLEOTIDE SEQUENCE [LARGE SCALE GENOMIC DNA]</scope>
    <source>
        <strain evidence="7">DSM 9187 / TA4</strain>
    </source>
</reference>
<dbReference type="GO" id="GO:0015086">
    <property type="term" value="F:cadmium ion transmembrane transporter activity"/>
    <property type="evidence" value="ECO:0007669"/>
    <property type="project" value="TreeGrafter"/>
</dbReference>
<dbReference type="PANTHER" id="PTHR11706">
    <property type="entry name" value="SOLUTE CARRIER PROTEIN FAMILY 11 MEMBER"/>
    <property type="match status" value="1"/>
</dbReference>
<comment type="subcellular location">
    <subcellularLocation>
        <location evidence="1">Membrane</location>
        <topology evidence="1">Multi-pass membrane protein</topology>
    </subcellularLocation>
</comment>
<evidence type="ECO:0000256" key="2">
    <source>
        <dbReference type="ARBA" id="ARBA00022692"/>
    </source>
</evidence>
<dbReference type="AlphaFoldDB" id="C4LFU7"/>
<dbReference type="InterPro" id="IPR001046">
    <property type="entry name" value="NRAMP_fam"/>
</dbReference>
<dbReference type="EMBL" id="CP001616">
    <property type="protein sequence ID" value="ACQ93464.1"/>
    <property type="molecule type" value="Genomic_DNA"/>
</dbReference>
<dbReference type="Pfam" id="PF01566">
    <property type="entry name" value="Nramp"/>
    <property type="match status" value="1"/>
</dbReference>
<feature type="transmembrane region" description="Helical" evidence="5">
    <location>
        <begin position="287"/>
        <end position="311"/>
    </location>
</feature>
<evidence type="ECO:0000256" key="5">
    <source>
        <dbReference type="SAM" id="Phobius"/>
    </source>
</evidence>
<feature type="transmembrane region" description="Helical" evidence="5">
    <location>
        <begin position="382"/>
        <end position="407"/>
    </location>
</feature>
<feature type="transmembrane region" description="Helical" evidence="5">
    <location>
        <begin position="21"/>
        <end position="43"/>
    </location>
</feature>
<feature type="transmembrane region" description="Helical" evidence="5">
    <location>
        <begin position="159"/>
        <end position="178"/>
    </location>
</feature>
<name>C4LFU7_TOLAT</name>
<protein>
    <recommendedName>
        <fullName evidence="8">Transmembrane transport protein</fullName>
    </recommendedName>
</protein>